<evidence type="ECO:0000256" key="2">
    <source>
        <dbReference type="ARBA" id="ARBA00022490"/>
    </source>
</evidence>
<proteinExistence type="predicted"/>
<dbReference type="AlphaFoldDB" id="A0A915JY83"/>
<feature type="domain" description="ALMS motif" evidence="5">
    <location>
        <begin position="7"/>
        <end position="114"/>
    </location>
</feature>
<evidence type="ECO:0000256" key="1">
    <source>
        <dbReference type="ARBA" id="ARBA00004300"/>
    </source>
</evidence>
<dbReference type="InterPro" id="IPR029299">
    <property type="entry name" value="ALMS_motif"/>
</dbReference>
<organism evidence="6 7">
    <name type="scientific">Romanomermis culicivorax</name>
    <name type="common">Nematode worm</name>
    <dbReference type="NCBI Taxonomy" id="13658"/>
    <lineage>
        <taxon>Eukaryota</taxon>
        <taxon>Metazoa</taxon>
        <taxon>Ecdysozoa</taxon>
        <taxon>Nematoda</taxon>
        <taxon>Enoplea</taxon>
        <taxon>Dorylaimia</taxon>
        <taxon>Mermithida</taxon>
        <taxon>Mermithoidea</taxon>
        <taxon>Mermithidae</taxon>
        <taxon>Romanomermis</taxon>
    </lineage>
</organism>
<keyword evidence="2" id="KW-0963">Cytoplasm</keyword>
<keyword evidence="3" id="KW-0206">Cytoskeleton</keyword>
<name>A0A915JY83_ROMCU</name>
<evidence type="ECO:0000256" key="3">
    <source>
        <dbReference type="ARBA" id="ARBA00023212"/>
    </source>
</evidence>
<reference evidence="7" key="1">
    <citation type="submission" date="2022-11" db="UniProtKB">
        <authorList>
            <consortium name="WormBaseParasite"/>
        </authorList>
    </citation>
    <scope>IDENTIFICATION</scope>
</reference>
<protein>
    <submittedName>
        <fullName evidence="7">ALMS motif domain-containing protein</fullName>
    </submittedName>
</protein>
<accession>A0A915JY83</accession>
<evidence type="ECO:0000259" key="5">
    <source>
        <dbReference type="Pfam" id="PF15309"/>
    </source>
</evidence>
<feature type="region of interest" description="Disordered" evidence="4">
    <location>
        <begin position="109"/>
        <end position="132"/>
    </location>
</feature>
<dbReference type="Pfam" id="PF15309">
    <property type="entry name" value="ALMS_motif"/>
    <property type="match status" value="1"/>
</dbReference>
<keyword evidence="6" id="KW-1185">Reference proteome</keyword>
<comment type="subcellular location">
    <subcellularLocation>
        <location evidence="1">Cytoplasm</location>
        <location evidence="1">Cytoskeleton</location>
        <location evidence="1">Microtubule organizing center</location>
        <location evidence="1">Centrosome</location>
    </subcellularLocation>
</comment>
<evidence type="ECO:0000313" key="7">
    <source>
        <dbReference type="WBParaSite" id="nRc.2.0.1.t30964-RA"/>
    </source>
</evidence>
<dbReference type="GO" id="GO:0005813">
    <property type="term" value="C:centrosome"/>
    <property type="evidence" value="ECO:0007669"/>
    <property type="project" value="UniProtKB-SubCell"/>
</dbReference>
<sequence>EAKKNLLIEKSKRRREKIADAGRERQKLAELSRDLAANVLIGRLSLRDAAERFDALPEPPAAIPRRQLFRASKKKFQMLPEIRKKREKLLQEFEICTNRIRVKMYSQKQLSRTLAKPQSSRTSQRDLSGFRN</sequence>
<evidence type="ECO:0000256" key="4">
    <source>
        <dbReference type="SAM" id="MobiDB-lite"/>
    </source>
</evidence>
<evidence type="ECO:0000313" key="6">
    <source>
        <dbReference type="Proteomes" id="UP000887565"/>
    </source>
</evidence>
<dbReference type="Proteomes" id="UP000887565">
    <property type="component" value="Unplaced"/>
</dbReference>
<dbReference type="WBParaSite" id="nRc.2.0.1.t30964-RA">
    <property type="protein sequence ID" value="nRc.2.0.1.t30964-RA"/>
    <property type="gene ID" value="nRc.2.0.1.g30964"/>
</dbReference>